<dbReference type="GO" id="GO:0045003">
    <property type="term" value="P:double-strand break repair via synthesis-dependent strand annealing"/>
    <property type="evidence" value="ECO:0007669"/>
    <property type="project" value="TreeGrafter"/>
</dbReference>
<dbReference type="OrthoDB" id="6513042at2759"/>
<reference evidence="7 8" key="1">
    <citation type="submission" date="2019-09" db="EMBL/GenBank/DDBJ databases">
        <title>Bird 10,000 Genomes (B10K) Project - Family phase.</title>
        <authorList>
            <person name="Zhang G."/>
        </authorList>
    </citation>
    <scope>NUCLEOTIDE SEQUENCE [LARGE SCALE GENOMIC DNA]</scope>
    <source>
        <strain evidence="7">B10K-MSB-42743</strain>
        <tissue evidence="7">Heart</tissue>
    </source>
</reference>
<dbReference type="SUPFAM" id="SSF52540">
    <property type="entry name" value="P-loop containing nucleoside triphosphate hydrolases"/>
    <property type="match status" value="1"/>
</dbReference>
<keyword evidence="8" id="KW-1185">Reference proteome</keyword>
<dbReference type="Gene3D" id="1.10.150.20">
    <property type="entry name" value="5' to 3' exonuclease, C-terminal subdomain"/>
    <property type="match status" value="1"/>
</dbReference>
<dbReference type="GO" id="GO:0005524">
    <property type="term" value="F:ATP binding"/>
    <property type="evidence" value="ECO:0007669"/>
    <property type="project" value="UniProtKB-KW"/>
</dbReference>
<evidence type="ECO:0000256" key="3">
    <source>
        <dbReference type="ARBA" id="ARBA00022806"/>
    </source>
</evidence>
<accession>A0A7K4K9E8</accession>
<keyword evidence="3" id="KW-0347">Helicase</keyword>
<feature type="region of interest" description="Disordered" evidence="5">
    <location>
        <begin position="729"/>
        <end position="828"/>
    </location>
</feature>
<evidence type="ECO:0000256" key="5">
    <source>
        <dbReference type="SAM" id="MobiDB-lite"/>
    </source>
</evidence>
<dbReference type="Gene3D" id="3.40.50.10130">
    <property type="match status" value="1"/>
</dbReference>
<dbReference type="InterPro" id="IPR027417">
    <property type="entry name" value="P-loop_NTPase"/>
</dbReference>
<dbReference type="InterPro" id="IPR010994">
    <property type="entry name" value="RuvA_2-like"/>
</dbReference>
<evidence type="ECO:0000256" key="1">
    <source>
        <dbReference type="ARBA" id="ARBA00022741"/>
    </source>
</evidence>
<feature type="region of interest" description="Disordered" evidence="5">
    <location>
        <begin position="182"/>
        <end position="208"/>
    </location>
</feature>
<dbReference type="Gene3D" id="3.40.50.300">
    <property type="entry name" value="P-loop containing nucleotide triphosphate hydrolases"/>
    <property type="match status" value="1"/>
</dbReference>
<dbReference type="Pfam" id="PF16783">
    <property type="entry name" value="FANCM-MHF_bd"/>
    <property type="match status" value="1"/>
</dbReference>
<dbReference type="SMART" id="SM00490">
    <property type="entry name" value="HELICc"/>
    <property type="match status" value="1"/>
</dbReference>
<feature type="compositionally biased region" description="Basic residues" evidence="5">
    <location>
        <begin position="1097"/>
        <end position="1109"/>
    </location>
</feature>
<dbReference type="PROSITE" id="PS51194">
    <property type="entry name" value="HELICASE_CTER"/>
    <property type="match status" value="1"/>
</dbReference>
<evidence type="ECO:0000259" key="6">
    <source>
        <dbReference type="PROSITE" id="PS51194"/>
    </source>
</evidence>
<evidence type="ECO:0000256" key="4">
    <source>
        <dbReference type="ARBA" id="ARBA00022840"/>
    </source>
</evidence>
<dbReference type="InterPro" id="IPR011335">
    <property type="entry name" value="Restrct_endonuc-II-like"/>
</dbReference>
<dbReference type="GO" id="GO:0004518">
    <property type="term" value="F:nuclease activity"/>
    <property type="evidence" value="ECO:0007669"/>
    <property type="project" value="InterPro"/>
</dbReference>
<dbReference type="InterPro" id="IPR006166">
    <property type="entry name" value="ERCC4_domain"/>
</dbReference>
<feature type="non-terminal residue" evidence="7">
    <location>
        <position position="1477"/>
    </location>
</feature>
<dbReference type="Pfam" id="PF00271">
    <property type="entry name" value="Helicase_C"/>
    <property type="match status" value="1"/>
</dbReference>
<proteinExistence type="predicted"/>
<comment type="caution">
    <text evidence="7">The sequence shown here is derived from an EMBL/GenBank/DDBJ whole genome shotgun (WGS) entry which is preliminary data.</text>
</comment>
<feature type="region of interest" description="Disordered" evidence="5">
    <location>
        <begin position="1097"/>
        <end position="1186"/>
    </location>
</feature>
<dbReference type="GO" id="GO:0000400">
    <property type="term" value="F:four-way junction DNA binding"/>
    <property type="evidence" value="ECO:0007669"/>
    <property type="project" value="TreeGrafter"/>
</dbReference>
<gene>
    <name evidence="7" type="primary">Fancm</name>
    <name evidence="7" type="ORF">CRYSOU_R05890</name>
</gene>
<feature type="compositionally biased region" description="Basic and acidic residues" evidence="5">
    <location>
        <begin position="182"/>
        <end position="196"/>
    </location>
</feature>
<protein>
    <submittedName>
        <fullName evidence="7">FANCM protein</fullName>
    </submittedName>
</protein>
<dbReference type="CDD" id="cd20077">
    <property type="entry name" value="XPF_nuclease_FANCM"/>
    <property type="match status" value="1"/>
</dbReference>
<evidence type="ECO:0000313" key="8">
    <source>
        <dbReference type="Proteomes" id="UP000545332"/>
    </source>
</evidence>
<dbReference type="GO" id="GO:0009378">
    <property type="term" value="F:four-way junction helicase activity"/>
    <property type="evidence" value="ECO:0007669"/>
    <property type="project" value="TreeGrafter"/>
</dbReference>
<dbReference type="SUPFAM" id="SSF47781">
    <property type="entry name" value="RuvA domain 2-like"/>
    <property type="match status" value="1"/>
</dbReference>
<keyword evidence="4" id="KW-0067">ATP-binding</keyword>
<organism evidence="7 8">
    <name type="scientific">Crypturellus soui</name>
    <dbReference type="NCBI Taxonomy" id="458187"/>
    <lineage>
        <taxon>Eukaryota</taxon>
        <taxon>Metazoa</taxon>
        <taxon>Chordata</taxon>
        <taxon>Craniata</taxon>
        <taxon>Vertebrata</taxon>
        <taxon>Euteleostomi</taxon>
        <taxon>Archelosauria</taxon>
        <taxon>Archosauria</taxon>
        <taxon>Dinosauria</taxon>
        <taxon>Saurischia</taxon>
        <taxon>Theropoda</taxon>
        <taxon>Coelurosauria</taxon>
        <taxon>Aves</taxon>
        <taxon>Palaeognathae</taxon>
        <taxon>Tinamiformes</taxon>
        <taxon>Tinamidae</taxon>
        <taxon>Crypturellus</taxon>
    </lineage>
</organism>
<feature type="domain" description="Helicase C-terminal" evidence="6">
    <location>
        <begin position="1"/>
        <end position="168"/>
    </location>
</feature>
<dbReference type="InterPro" id="IPR001650">
    <property type="entry name" value="Helicase_C-like"/>
</dbReference>
<dbReference type="SUPFAM" id="SSF52980">
    <property type="entry name" value="Restriction endonuclease-like"/>
    <property type="match status" value="1"/>
</dbReference>
<evidence type="ECO:0000256" key="2">
    <source>
        <dbReference type="ARBA" id="ARBA00022801"/>
    </source>
</evidence>
<dbReference type="GO" id="GO:0043138">
    <property type="term" value="F:3'-5' DNA helicase activity"/>
    <property type="evidence" value="ECO:0007669"/>
    <property type="project" value="TreeGrafter"/>
</dbReference>
<dbReference type="EMBL" id="VWPX01007639">
    <property type="protein sequence ID" value="NWI12973.1"/>
    <property type="molecule type" value="Genomic_DNA"/>
</dbReference>
<dbReference type="InterPro" id="IPR031879">
    <property type="entry name" value="FANCM-MHF-bd"/>
</dbReference>
<dbReference type="InterPro" id="IPR047418">
    <property type="entry name" value="XPF_nuclease_FANCM"/>
</dbReference>
<dbReference type="GO" id="GO:0036297">
    <property type="term" value="P:interstrand cross-link repair"/>
    <property type="evidence" value="ECO:0007669"/>
    <property type="project" value="TreeGrafter"/>
</dbReference>
<dbReference type="SMART" id="SM00891">
    <property type="entry name" value="ERCC4"/>
    <property type="match status" value="1"/>
</dbReference>
<feature type="non-terminal residue" evidence="7">
    <location>
        <position position="1"/>
    </location>
</feature>
<dbReference type="PANTHER" id="PTHR14025">
    <property type="entry name" value="FANCONI ANEMIA GROUP M FANCM FAMILY MEMBER"/>
    <property type="match status" value="1"/>
</dbReference>
<dbReference type="Proteomes" id="UP000545332">
    <property type="component" value="Unassembled WGS sequence"/>
</dbReference>
<dbReference type="CDD" id="cd18801">
    <property type="entry name" value="SF2_C_FANCM_Hef"/>
    <property type="match status" value="1"/>
</dbReference>
<dbReference type="PANTHER" id="PTHR14025:SF20">
    <property type="entry name" value="FANCONI ANEMIA GROUP M PROTEIN"/>
    <property type="match status" value="1"/>
</dbReference>
<name>A0A7K4K9E8_9AVES</name>
<keyword evidence="1" id="KW-0547">Nucleotide-binding</keyword>
<dbReference type="GO" id="GO:0016787">
    <property type="term" value="F:hydrolase activity"/>
    <property type="evidence" value="ECO:0007669"/>
    <property type="project" value="UniProtKB-KW"/>
</dbReference>
<evidence type="ECO:0000313" key="7">
    <source>
        <dbReference type="EMBL" id="NWI12973.1"/>
    </source>
</evidence>
<sequence>TDQSTSGNESMDTRVMIFSSFRDSVQEIAEMLSRLRPVVRVMTFVGHSTGKSTRGFTQKEQLEVVKRFREGGYNTLVSTCVGEEGLDIGEVDLIICFDAQKSPIRLVQRMGRTGRKRQGRIVVILAEGREERTYNQSQSNKRSIHKAIMENKTLRFYQHSPRMIPEGINPKLHKMFITTEKYEPDNSRAHSKERRSSSLQSTKETHSHENWSLSSEEFEIWDRLYRLKESDGVKEVKLPQSQFETIENLEESPKPQEEGTRELSLSEWRIWQNRPFPTYMVEHSDRCYGFVSVMEMIELMRHEQGDCSYERELQPYLHIEDVNVQRKRSPFSKASSACGQKARKTLVHRSKAKALLPCINDTETELISDFKITNTKTLRTSGLNSEAPAVPAETRAVDSVTARTLALRENTDQGSQEEDEIEKVTFDLSEFTDLCDSCDSAVNHESAPVKEGKSVDKAYSSLGANHADSGYGSCPGEKSPVSAGLFYLPESQLDSSAPGTPSEESPWLKAVFPGVQRLLSQPPPSLDKLDDFESSMGSGEAAICPVSNAVSSARLQDRVFPAASGADHPPPPLASPRVTRELCVSANSCPTKAVLSSEAAAGAAGEELHWSDSFDSVFDSEELTEIPEKTLPINHTPANNPSKRCCFQEDREDLPNNEKKVVAVGEKSIHLFEDEHVYGTSDDFVAANARPDTSAAEQVPDDDGLYDCSQELFSVTFDLGFSFEECENDNLEEEDTNAHDVQKATGGDSADVKSAADKLPSGNSRLQTPPRWGRGSLEDSLTPLPGRGGRTRHTEVPEDAAAAARKPGDGMGRGSPAAPAASLPTPARRKLLPVEGTSRTAVNVCSSVRQEVQEVPQAGFVRGRRPEQHCVVHNTFLTNAVCCLSAGTSSESEEEVVIRVKNRKKENVLKSPDVMNDSDFESPVHAIRKRRHPVNMVSVWRKNSTSLFRDYIFKHLIFFQSDAARQFLEEEAELSQQDADCISSDESDDSENELSSSLAQFLNDDSEFTQVLNESEMRGVYLESVRSPALGSRYKMVHRAFNSTAIFSQIPEQDETYAEDSFCVGEEQEETCHRSGSSEEEVCVDFDLLVDESPAKGRKQYLTRRRRKLKQAERGEGSAAPAPRKKPSRIIVLDDSSGEEASVTEEKPAGPGSCRTQPGNAPLSRLLPPDPLAQHKGAAGEVRARQPLEDKGQALLSLKASVSETLDFHPESRARSRSIPCGSARLQVGSSWRNTGIPPAAAPGRPWAASRVPPALCVLVDSREIASGPDVISALKAAHGVRVHVCALGSSDYVVSNRMAVERRLQSELLNSANRTKVVQRIQRLQSVFERICVIVEKDRVRAGETSRFFQRTQHYDGVLSALVQAGIRILFSSCQEETAALLKDLALLEQRKDVAIAVPPDVEGHRREMLNFYLSIPNISYAAALNLCHSFDSVKTMANSSPRDVAAAARVSQQKGEEIARYLRYGFDERLLPPAL</sequence>
<dbReference type="Pfam" id="PF02732">
    <property type="entry name" value="ERCC4"/>
    <property type="match status" value="1"/>
</dbReference>
<feature type="compositionally biased region" description="Low complexity" evidence="5">
    <location>
        <begin position="815"/>
        <end position="826"/>
    </location>
</feature>
<keyword evidence="2" id="KW-0378">Hydrolase</keyword>